<evidence type="ECO:0000313" key="2">
    <source>
        <dbReference type="Proteomes" id="UP000027821"/>
    </source>
</evidence>
<organism evidence="1 2">
    <name type="scientific">Anditalea andensis</name>
    <dbReference type="NCBI Taxonomy" id="1048983"/>
    <lineage>
        <taxon>Bacteria</taxon>
        <taxon>Pseudomonadati</taxon>
        <taxon>Bacteroidota</taxon>
        <taxon>Cytophagia</taxon>
        <taxon>Cytophagales</taxon>
        <taxon>Cytophagaceae</taxon>
        <taxon>Anditalea</taxon>
    </lineage>
</organism>
<dbReference type="AlphaFoldDB" id="A0A074KZ47"/>
<keyword evidence="2" id="KW-1185">Reference proteome</keyword>
<evidence type="ECO:0000313" key="1">
    <source>
        <dbReference type="EMBL" id="KEO75246.1"/>
    </source>
</evidence>
<reference evidence="1 2" key="1">
    <citation type="submission" date="2014-04" db="EMBL/GenBank/DDBJ databases">
        <title>Characterization and application of a salt tolerant electro-active bacterium.</title>
        <authorList>
            <person name="Yang L."/>
            <person name="Wei S."/>
            <person name="Tay Q.X.M."/>
        </authorList>
    </citation>
    <scope>NUCLEOTIDE SEQUENCE [LARGE SCALE GENOMIC DNA]</scope>
    <source>
        <strain evidence="1 2">LY1</strain>
    </source>
</reference>
<sequence length="284" mass="32305">MKNVLVPISVRLNNLTDDLITVGLLAFNENSSFYDFSYEKLKIVKSFLDKNSIDFLDDALKSMSTTFLKEAKINEIAYLDKILNEKYIDYLSKYSNGIVKFGEPKGFATELNNESYLKAFRSFVGAEPGKIISKGISSLRYEMNEILKNDAFKNVDVKYSIKPTMVSGIYAPHKLDFIGINGSPYAGLAVDFTKDVSEIDKNIVTFRAIALGLASRTKDYDMSPGKYELFFNEPVSKENVILLDRVRKDKHKGFELLEFDKIDRAIIKIENGTYRKFSESEFAL</sequence>
<dbReference type="Proteomes" id="UP000027821">
    <property type="component" value="Unassembled WGS sequence"/>
</dbReference>
<proteinExistence type="predicted"/>
<dbReference type="OrthoDB" id="1093717at2"/>
<accession>A0A074KZ47</accession>
<dbReference type="RefSeq" id="WP_035071995.1">
    <property type="nucleotide sequence ID" value="NZ_JMIH01000014.1"/>
</dbReference>
<name>A0A074KZ47_9BACT</name>
<protein>
    <recommendedName>
        <fullName evidence="3">DUF3037 domain-containing protein</fullName>
    </recommendedName>
</protein>
<dbReference type="eggNOG" id="ENOG503368D">
    <property type="taxonomic scope" value="Bacteria"/>
</dbReference>
<comment type="caution">
    <text evidence="1">The sequence shown here is derived from an EMBL/GenBank/DDBJ whole genome shotgun (WGS) entry which is preliminary data.</text>
</comment>
<evidence type="ECO:0008006" key="3">
    <source>
        <dbReference type="Google" id="ProtNLM"/>
    </source>
</evidence>
<dbReference type="EMBL" id="JMIH01000014">
    <property type="protein sequence ID" value="KEO75246.1"/>
    <property type="molecule type" value="Genomic_DNA"/>
</dbReference>
<gene>
    <name evidence="1" type="ORF">EL17_06210</name>
</gene>